<proteinExistence type="predicted"/>
<evidence type="ECO:0000313" key="1">
    <source>
        <dbReference type="EMBL" id="AGZ54372.1"/>
    </source>
</evidence>
<reference evidence="1 2" key="1">
    <citation type="submission" date="2013-10" db="EMBL/GenBank/DDBJ databases">
        <title>Genome sequence of Mycobacterium kansasii.</title>
        <authorList>
            <consortium name="McGill University Mycobacterium genome consortium"/>
            <person name="Veyrier F.J."/>
            <person name="Behr M.A."/>
        </authorList>
    </citation>
    <scope>NUCLEOTIDE SEQUENCE [LARGE SCALE GENOMIC DNA]</scope>
    <source>
        <strain evidence="1 2">ATCC 12478</strain>
    </source>
</reference>
<dbReference type="Proteomes" id="UP000017786">
    <property type="component" value="Chromosome"/>
</dbReference>
<dbReference type="HOGENOM" id="CLU_2955630_0_0_11"/>
<accession>U5WZJ0</accession>
<protein>
    <submittedName>
        <fullName evidence="1">Uncharacterized protein</fullName>
    </submittedName>
</protein>
<dbReference type="KEGG" id="mkn:MKAN_21390"/>
<gene>
    <name evidence="1" type="ORF">MKAN_21390</name>
</gene>
<organism evidence="1 2">
    <name type="scientific">Mycobacterium kansasii ATCC 12478</name>
    <dbReference type="NCBI Taxonomy" id="557599"/>
    <lineage>
        <taxon>Bacteria</taxon>
        <taxon>Bacillati</taxon>
        <taxon>Actinomycetota</taxon>
        <taxon>Actinomycetes</taxon>
        <taxon>Mycobacteriales</taxon>
        <taxon>Mycobacteriaceae</taxon>
        <taxon>Mycobacterium</taxon>
    </lineage>
</organism>
<sequence length="59" mass="6732">MRGRQLRRGGLAVDEFEVAVGPFPQLRAALGVSFDHRRVDADQFGHPRVRVDWTPFRAN</sequence>
<dbReference type="AlphaFoldDB" id="U5WZJ0"/>
<evidence type="ECO:0000313" key="2">
    <source>
        <dbReference type="Proteomes" id="UP000017786"/>
    </source>
</evidence>
<dbReference type="EMBL" id="CP006835">
    <property type="protein sequence ID" value="AGZ54372.1"/>
    <property type="molecule type" value="Genomic_DNA"/>
</dbReference>
<name>U5WZJ0_MYCKA</name>